<dbReference type="EMBL" id="SLZV01000029">
    <property type="protein sequence ID" value="TCS63348.1"/>
    <property type="molecule type" value="Genomic_DNA"/>
</dbReference>
<sequence>MRKKIIAILAGTVLLAAAFTGLFFYQKQTVDRQKNEAEQPKKKVENSSPSRKEKEGGKQIKEKEKEIVNEEKESRKEEGQEGEILEMMKEETVPGIELSGFPKEVFNLLRKDAKELSGLVKQWTMENGFSSATGVEYSEPIEVRFQEKKCSISCRILFEEQGNGIHQESGTQIIFLDYFWEENLLQIHK</sequence>
<name>A0A4R3JBP1_9FIRM</name>
<dbReference type="AlphaFoldDB" id="A0A4R3JBP1"/>
<proteinExistence type="predicted"/>
<protein>
    <submittedName>
        <fullName evidence="3">Uncharacterized protein</fullName>
    </submittedName>
</protein>
<keyword evidence="5" id="KW-1185">Reference proteome</keyword>
<accession>A0A4R3JBP1</accession>
<dbReference type="Proteomes" id="UP000294613">
    <property type="component" value="Unassembled WGS sequence"/>
</dbReference>
<dbReference type="Proteomes" id="UP000702954">
    <property type="component" value="Unassembled WGS sequence"/>
</dbReference>
<evidence type="ECO:0000313" key="4">
    <source>
        <dbReference type="Proteomes" id="UP000294613"/>
    </source>
</evidence>
<evidence type="ECO:0000313" key="2">
    <source>
        <dbReference type="EMBL" id="GBU04875.1"/>
    </source>
</evidence>
<feature type="compositionally biased region" description="Basic and acidic residues" evidence="1">
    <location>
        <begin position="31"/>
        <end position="79"/>
    </location>
</feature>
<organism evidence="3 4">
    <name type="scientific">Faecalimonas umbilicata</name>
    <dbReference type="NCBI Taxonomy" id="1912855"/>
    <lineage>
        <taxon>Bacteria</taxon>
        <taxon>Bacillati</taxon>
        <taxon>Bacillota</taxon>
        <taxon>Clostridia</taxon>
        <taxon>Lachnospirales</taxon>
        <taxon>Lachnospiraceae</taxon>
        <taxon>Faecalimonas</taxon>
    </lineage>
</organism>
<reference evidence="2 5" key="1">
    <citation type="journal article" date="2018" name="Int. J. Syst. Evol. Microbiol.">
        <title>Draft Genome Sequence of Faecalimonas umbilicata JCM 30896T, an Acetate-Producing Bacterium Isolated from Human Feces.</title>
        <authorList>
            <person name="Sakamoto M."/>
            <person name="Ikeyama N."/>
            <person name="Yuki M."/>
            <person name="Ohkuma M."/>
        </authorList>
    </citation>
    <scope>NUCLEOTIDE SEQUENCE [LARGE SCALE GENOMIC DNA]</scope>
    <source>
        <strain evidence="2 5">EGH7</strain>
    </source>
</reference>
<dbReference type="EMBL" id="BHEO01000005">
    <property type="protein sequence ID" value="GBU04875.1"/>
    <property type="molecule type" value="Genomic_DNA"/>
</dbReference>
<gene>
    <name evidence="3" type="ORF">EDD74_12912</name>
    <name evidence="2" type="ORF">FAEUMB_14160</name>
</gene>
<evidence type="ECO:0000313" key="5">
    <source>
        <dbReference type="Proteomes" id="UP000702954"/>
    </source>
</evidence>
<evidence type="ECO:0000256" key="1">
    <source>
        <dbReference type="SAM" id="MobiDB-lite"/>
    </source>
</evidence>
<evidence type="ECO:0000313" key="3">
    <source>
        <dbReference type="EMBL" id="TCS63348.1"/>
    </source>
</evidence>
<reference evidence="3 4" key="2">
    <citation type="submission" date="2019-03" db="EMBL/GenBank/DDBJ databases">
        <title>Genomic Encyclopedia of Type Strains, Phase IV (KMG-IV): sequencing the most valuable type-strain genomes for metagenomic binning, comparative biology and taxonomic classification.</title>
        <authorList>
            <person name="Goeker M."/>
        </authorList>
    </citation>
    <scope>NUCLEOTIDE SEQUENCE [LARGE SCALE GENOMIC DNA]</scope>
    <source>
        <strain evidence="3 4">DSM 103426</strain>
    </source>
</reference>
<dbReference type="RefSeq" id="WP_116441578.1">
    <property type="nucleotide sequence ID" value="NZ_BHEO01000005.1"/>
</dbReference>
<comment type="caution">
    <text evidence="3">The sequence shown here is derived from an EMBL/GenBank/DDBJ whole genome shotgun (WGS) entry which is preliminary data.</text>
</comment>
<feature type="region of interest" description="Disordered" evidence="1">
    <location>
        <begin position="31"/>
        <end position="85"/>
    </location>
</feature>